<dbReference type="Gramene" id="Pp3c20_9430V3.2">
    <property type="protein sequence ID" value="PAC:32946822.CDS.1"/>
    <property type="gene ID" value="Pp3c20_9430"/>
</dbReference>
<dbReference type="InParanoid" id="A0A2K1IUP9"/>
<dbReference type="EnsemblPlants" id="Pp3c20_9430V3.1">
    <property type="protein sequence ID" value="PAC:32946821.CDS.1"/>
    <property type="gene ID" value="Pp3c20_9430"/>
</dbReference>
<organism evidence="1">
    <name type="scientific">Physcomitrium patens</name>
    <name type="common">Spreading-leaved earth moss</name>
    <name type="synonym">Physcomitrella patens</name>
    <dbReference type="NCBI Taxonomy" id="3218"/>
    <lineage>
        <taxon>Eukaryota</taxon>
        <taxon>Viridiplantae</taxon>
        <taxon>Streptophyta</taxon>
        <taxon>Embryophyta</taxon>
        <taxon>Bryophyta</taxon>
        <taxon>Bryophytina</taxon>
        <taxon>Bryopsida</taxon>
        <taxon>Funariidae</taxon>
        <taxon>Funariales</taxon>
        <taxon>Funariaceae</taxon>
        <taxon>Physcomitrium</taxon>
    </lineage>
</organism>
<accession>A0A2K1IUP9</accession>
<reference evidence="1 3" key="1">
    <citation type="journal article" date="2008" name="Science">
        <title>The Physcomitrella genome reveals evolutionary insights into the conquest of land by plants.</title>
        <authorList>
            <person name="Rensing S."/>
            <person name="Lang D."/>
            <person name="Zimmer A."/>
            <person name="Terry A."/>
            <person name="Salamov A."/>
            <person name="Shapiro H."/>
            <person name="Nishiyama T."/>
            <person name="Perroud P.-F."/>
            <person name="Lindquist E."/>
            <person name="Kamisugi Y."/>
            <person name="Tanahashi T."/>
            <person name="Sakakibara K."/>
            <person name="Fujita T."/>
            <person name="Oishi K."/>
            <person name="Shin-I T."/>
            <person name="Kuroki Y."/>
            <person name="Toyoda A."/>
            <person name="Suzuki Y."/>
            <person name="Hashimoto A."/>
            <person name="Yamaguchi K."/>
            <person name="Sugano A."/>
            <person name="Kohara Y."/>
            <person name="Fujiyama A."/>
            <person name="Anterola A."/>
            <person name="Aoki S."/>
            <person name="Ashton N."/>
            <person name="Barbazuk W.B."/>
            <person name="Barker E."/>
            <person name="Bennetzen J."/>
            <person name="Bezanilla M."/>
            <person name="Blankenship R."/>
            <person name="Cho S.H."/>
            <person name="Dutcher S."/>
            <person name="Estelle M."/>
            <person name="Fawcett J.A."/>
            <person name="Gundlach H."/>
            <person name="Hanada K."/>
            <person name="Heyl A."/>
            <person name="Hicks K.A."/>
            <person name="Hugh J."/>
            <person name="Lohr M."/>
            <person name="Mayer K."/>
            <person name="Melkozernov A."/>
            <person name="Murata T."/>
            <person name="Nelson D."/>
            <person name="Pils B."/>
            <person name="Prigge M."/>
            <person name="Reiss B."/>
            <person name="Renner T."/>
            <person name="Rombauts S."/>
            <person name="Rushton P."/>
            <person name="Sanderfoot A."/>
            <person name="Schween G."/>
            <person name="Shiu S.-H."/>
            <person name="Stueber K."/>
            <person name="Theodoulou F.L."/>
            <person name="Tu H."/>
            <person name="Van de Peer Y."/>
            <person name="Verrier P.J."/>
            <person name="Waters E."/>
            <person name="Wood A."/>
            <person name="Yang L."/>
            <person name="Cove D."/>
            <person name="Cuming A."/>
            <person name="Hasebe M."/>
            <person name="Lucas S."/>
            <person name="Mishler D.B."/>
            <person name="Reski R."/>
            <person name="Grigoriev I."/>
            <person name="Quatrano R.S."/>
            <person name="Boore J.L."/>
        </authorList>
    </citation>
    <scope>NUCLEOTIDE SEQUENCE [LARGE SCALE GENOMIC DNA]</scope>
    <source>
        <strain evidence="2 3">cv. Gransden 2004</strain>
    </source>
</reference>
<name>A0A2K1IUP9_PHYPA</name>
<dbReference type="Gramene" id="Pp3c20_9430V3.1">
    <property type="protein sequence ID" value="PAC:32946821.CDS.1"/>
    <property type="gene ID" value="Pp3c20_9430"/>
</dbReference>
<dbReference type="Pfam" id="PF14223">
    <property type="entry name" value="Retrotran_gag_2"/>
    <property type="match status" value="1"/>
</dbReference>
<evidence type="ECO:0000313" key="1">
    <source>
        <dbReference type="EMBL" id="PNR33004.1"/>
    </source>
</evidence>
<protein>
    <submittedName>
        <fullName evidence="1 2">Uncharacterized protein</fullName>
    </submittedName>
</protein>
<evidence type="ECO:0000313" key="2">
    <source>
        <dbReference type="EnsemblPlants" id="PAC:32946821.CDS.1"/>
    </source>
</evidence>
<proteinExistence type="predicted"/>
<evidence type="ECO:0000313" key="3">
    <source>
        <dbReference type="Proteomes" id="UP000006727"/>
    </source>
</evidence>
<reference evidence="1 3" key="2">
    <citation type="journal article" date="2018" name="Plant J.">
        <title>The Physcomitrella patens chromosome-scale assembly reveals moss genome structure and evolution.</title>
        <authorList>
            <person name="Lang D."/>
            <person name="Ullrich K.K."/>
            <person name="Murat F."/>
            <person name="Fuchs J."/>
            <person name="Jenkins J."/>
            <person name="Haas F.B."/>
            <person name="Piednoel M."/>
            <person name="Gundlach H."/>
            <person name="Van Bel M."/>
            <person name="Meyberg R."/>
            <person name="Vives C."/>
            <person name="Morata J."/>
            <person name="Symeonidi A."/>
            <person name="Hiss M."/>
            <person name="Muchero W."/>
            <person name="Kamisugi Y."/>
            <person name="Saleh O."/>
            <person name="Blanc G."/>
            <person name="Decker E.L."/>
            <person name="van Gessel N."/>
            <person name="Grimwood J."/>
            <person name="Hayes R.D."/>
            <person name="Graham S.W."/>
            <person name="Gunter L.E."/>
            <person name="McDaniel S.F."/>
            <person name="Hoernstein S.N.W."/>
            <person name="Larsson A."/>
            <person name="Li F.W."/>
            <person name="Perroud P.F."/>
            <person name="Phillips J."/>
            <person name="Ranjan P."/>
            <person name="Rokshar D.S."/>
            <person name="Rothfels C.J."/>
            <person name="Schneider L."/>
            <person name="Shu S."/>
            <person name="Stevenson D.W."/>
            <person name="Thummler F."/>
            <person name="Tillich M."/>
            <person name="Villarreal Aguilar J.C."/>
            <person name="Widiez T."/>
            <person name="Wong G.K."/>
            <person name="Wymore A."/>
            <person name="Zhang Y."/>
            <person name="Zimmer A.D."/>
            <person name="Quatrano R.S."/>
            <person name="Mayer K.F.X."/>
            <person name="Goodstein D."/>
            <person name="Casacuberta J.M."/>
            <person name="Vandepoele K."/>
            <person name="Reski R."/>
            <person name="Cuming A.C."/>
            <person name="Tuskan G.A."/>
            <person name="Maumus F."/>
            <person name="Salse J."/>
            <person name="Schmutz J."/>
            <person name="Rensing S.A."/>
        </authorList>
    </citation>
    <scope>NUCLEOTIDE SEQUENCE [LARGE SCALE GENOMIC DNA]</scope>
    <source>
        <strain evidence="2 3">cv. Gransden 2004</strain>
    </source>
</reference>
<sequence length="104" mass="11934">MKFEMENLWDIVLGKETQLTHVQEVNATSTSPSINQSEILTWKRKEHVALAAIWDCVENPIFFHVGACKIANEAWLALENTYSASDIITQCHLLEKFITQKMKI</sequence>
<dbReference type="EnsemblPlants" id="Pp3c20_9430V3.2">
    <property type="protein sequence ID" value="PAC:32946822.CDS.1"/>
    <property type="gene ID" value="Pp3c20_9430"/>
</dbReference>
<dbReference type="Proteomes" id="UP000006727">
    <property type="component" value="Chromosome 20"/>
</dbReference>
<reference evidence="2" key="3">
    <citation type="submission" date="2020-12" db="UniProtKB">
        <authorList>
            <consortium name="EnsemblPlants"/>
        </authorList>
    </citation>
    <scope>IDENTIFICATION</scope>
</reference>
<dbReference type="AlphaFoldDB" id="A0A2K1IUP9"/>
<gene>
    <name evidence="1" type="ORF">PHYPA_024947</name>
</gene>
<keyword evidence="3" id="KW-1185">Reference proteome</keyword>
<dbReference type="EMBL" id="ABEU02000020">
    <property type="protein sequence ID" value="PNR33004.1"/>
    <property type="molecule type" value="Genomic_DNA"/>
</dbReference>